<comment type="caution">
    <text evidence="2">The sequence shown here is derived from an EMBL/GenBank/DDBJ whole genome shotgun (WGS) entry which is preliminary data.</text>
</comment>
<dbReference type="PANTHER" id="PTHR47843">
    <property type="entry name" value="BTB DOMAIN-CONTAINING PROTEIN-RELATED"/>
    <property type="match status" value="1"/>
</dbReference>
<keyword evidence="3" id="KW-1185">Reference proteome</keyword>
<dbReference type="EMBL" id="JAXOVC010000004">
    <property type="protein sequence ID" value="KAK4503133.1"/>
    <property type="molecule type" value="Genomic_DNA"/>
</dbReference>
<name>A0ABR0EPM1_ZASCE</name>
<dbReference type="PANTHER" id="PTHR47843:SF5">
    <property type="entry name" value="BTB_POZ DOMAIN PROTEIN"/>
    <property type="match status" value="1"/>
</dbReference>
<organism evidence="2 3">
    <name type="scientific">Zasmidium cellare</name>
    <name type="common">Wine cellar mold</name>
    <name type="synonym">Racodium cellare</name>
    <dbReference type="NCBI Taxonomy" id="395010"/>
    <lineage>
        <taxon>Eukaryota</taxon>
        <taxon>Fungi</taxon>
        <taxon>Dikarya</taxon>
        <taxon>Ascomycota</taxon>
        <taxon>Pezizomycotina</taxon>
        <taxon>Dothideomycetes</taxon>
        <taxon>Dothideomycetidae</taxon>
        <taxon>Mycosphaerellales</taxon>
        <taxon>Mycosphaerellaceae</taxon>
        <taxon>Zasmidium</taxon>
    </lineage>
</organism>
<dbReference type="SMART" id="SM00225">
    <property type="entry name" value="BTB"/>
    <property type="match status" value="1"/>
</dbReference>
<gene>
    <name evidence="2" type="ORF">PRZ48_006560</name>
</gene>
<feature type="domain" description="BTB" evidence="1">
    <location>
        <begin position="22"/>
        <end position="90"/>
    </location>
</feature>
<dbReference type="PROSITE" id="PS50097">
    <property type="entry name" value="BTB"/>
    <property type="match status" value="1"/>
</dbReference>
<dbReference type="Pfam" id="PF00651">
    <property type="entry name" value="BTB"/>
    <property type="match status" value="1"/>
</dbReference>
<evidence type="ECO:0000259" key="1">
    <source>
        <dbReference type="PROSITE" id="PS50097"/>
    </source>
</evidence>
<dbReference type="InterPro" id="IPR011333">
    <property type="entry name" value="SKP1/BTB/POZ_sf"/>
</dbReference>
<evidence type="ECO:0000313" key="3">
    <source>
        <dbReference type="Proteomes" id="UP001305779"/>
    </source>
</evidence>
<sequence length="258" mass="28988">MPKDPGQAPAQLASAIPNGKYSDLVVECDGHSWRVHKAVLCTQSSFFTKACEGNTWNEASSGIVTLPDDHPEAVCAVMQYLYTSDYQVKSTPGQTPTLEPLVLDVLVYTLADKLDVQPLVQFAAKRFCVRLQGMQSELWKTAAFPEAIRELYLNAPDTDRKMHKTVMEISTAHAVKLLTESYGLEFRKVVEEVKTFGTEFQLAAISRRQDYVDGAARYFCSNRSKVVILPEDQPSCPACKKPEAHYAYSKTHFRIEQW</sequence>
<reference evidence="2 3" key="1">
    <citation type="journal article" date="2023" name="G3 (Bethesda)">
        <title>A chromosome-level genome assembly of Zasmidium syzygii isolated from banana leaves.</title>
        <authorList>
            <person name="van Westerhoven A.C."/>
            <person name="Mehrabi R."/>
            <person name="Talebi R."/>
            <person name="Steentjes M.B.F."/>
            <person name="Corcolon B."/>
            <person name="Chong P.A."/>
            <person name="Kema G.H.J."/>
            <person name="Seidl M.F."/>
        </authorList>
    </citation>
    <scope>NUCLEOTIDE SEQUENCE [LARGE SCALE GENOMIC DNA]</scope>
    <source>
        <strain evidence="2 3">P124</strain>
    </source>
</reference>
<evidence type="ECO:0000313" key="2">
    <source>
        <dbReference type="EMBL" id="KAK4503133.1"/>
    </source>
</evidence>
<accession>A0ABR0EPM1</accession>
<dbReference type="CDD" id="cd18186">
    <property type="entry name" value="BTB_POZ_ZBTB_KLHL-like"/>
    <property type="match status" value="1"/>
</dbReference>
<proteinExistence type="predicted"/>
<protein>
    <recommendedName>
        <fullName evidence="1">BTB domain-containing protein</fullName>
    </recommendedName>
</protein>
<dbReference type="Proteomes" id="UP001305779">
    <property type="component" value="Unassembled WGS sequence"/>
</dbReference>
<dbReference type="SUPFAM" id="SSF54695">
    <property type="entry name" value="POZ domain"/>
    <property type="match status" value="1"/>
</dbReference>
<dbReference type="InterPro" id="IPR000210">
    <property type="entry name" value="BTB/POZ_dom"/>
</dbReference>
<dbReference type="Gene3D" id="3.30.710.10">
    <property type="entry name" value="Potassium Channel Kv1.1, Chain A"/>
    <property type="match status" value="1"/>
</dbReference>